<dbReference type="Proteomes" id="UP000006671">
    <property type="component" value="Unassembled WGS sequence"/>
</dbReference>
<evidence type="ECO:0000313" key="3">
    <source>
        <dbReference type="Proteomes" id="UP000006671"/>
    </source>
</evidence>
<feature type="compositionally biased region" description="Low complexity" evidence="1">
    <location>
        <begin position="90"/>
        <end position="113"/>
    </location>
</feature>
<feature type="region of interest" description="Disordered" evidence="1">
    <location>
        <begin position="151"/>
        <end position="187"/>
    </location>
</feature>
<organism evidence="3">
    <name type="scientific">Naegleria gruberi</name>
    <name type="common">Amoeba</name>
    <dbReference type="NCBI Taxonomy" id="5762"/>
    <lineage>
        <taxon>Eukaryota</taxon>
        <taxon>Discoba</taxon>
        <taxon>Heterolobosea</taxon>
        <taxon>Tetramitia</taxon>
        <taxon>Eutetramitia</taxon>
        <taxon>Vahlkampfiidae</taxon>
        <taxon>Naegleria</taxon>
    </lineage>
</organism>
<feature type="compositionally biased region" description="Polar residues" evidence="1">
    <location>
        <begin position="151"/>
        <end position="165"/>
    </location>
</feature>
<sequence>MSQHEGMSLSEKYQHLFAKKNTTNTNTINNNNNTILNSSTLSSINVQKTNIPSTITNSSSSITSLYSSRPSTSTTSFIRGNGIKEPIAMSSIPSSSVPTTTTTTIRNSSSWSSTLPATMKENSHHNISSSTLSLLNNYKISLGGFKRELSPSSVRKNLDVPSSSMDQDDHQIHDLTSSHNPTSTSTI</sequence>
<dbReference type="EMBL" id="GG738921">
    <property type="protein sequence ID" value="EFC37168.1"/>
    <property type="molecule type" value="Genomic_DNA"/>
</dbReference>
<name>D2W148_NAEGR</name>
<dbReference type="InParanoid" id="D2W148"/>
<feature type="compositionally biased region" description="Polar residues" evidence="1">
    <location>
        <begin position="174"/>
        <end position="187"/>
    </location>
</feature>
<evidence type="ECO:0000313" key="2">
    <source>
        <dbReference type="EMBL" id="EFC37168.1"/>
    </source>
</evidence>
<dbReference type="VEuPathDB" id="AmoebaDB:NAEGRDRAFT_75087"/>
<feature type="region of interest" description="Disordered" evidence="1">
    <location>
        <begin position="89"/>
        <end position="113"/>
    </location>
</feature>
<gene>
    <name evidence="2" type="ORF">NAEGRDRAFT_75087</name>
</gene>
<dbReference type="RefSeq" id="XP_002669912.1">
    <property type="nucleotide sequence ID" value="XM_002669866.1"/>
</dbReference>
<dbReference type="KEGG" id="ngr:NAEGRDRAFT_75087"/>
<keyword evidence="3" id="KW-1185">Reference proteome</keyword>
<accession>D2W148</accession>
<reference evidence="2 3" key="1">
    <citation type="journal article" date="2010" name="Cell">
        <title>The genome of Naegleria gruberi illuminates early eukaryotic versatility.</title>
        <authorList>
            <person name="Fritz-Laylin L.K."/>
            <person name="Prochnik S.E."/>
            <person name="Ginger M.L."/>
            <person name="Dacks J.B."/>
            <person name="Carpenter M.L."/>
            <person name="Field M.C."/>
            <person name="Kuo A."/>
            <person name="Paredez A."/>
            <person name="Chapman J."/>
            <person name="Pham J."/>
            <person name="Shu S."/>
            <person name="Neupane R."/>
            <person name="Cipriano M."/>
            <person name="Mancuso J."/>
            <person name="Tu H."/>
            <person name="Salamov A."/>
            <person name="Lindquist E."/>
            <person name="Shapiro H."/>
            <person name="Lucas S."/>
            <person name="Grigoriev I.V."/>
            <person name="Cande W.Z."/>
            <person name="Fulton C."/>
            <person name="Rokhsar D.S."/>
            <person name="Dawson S.C."/>
        </authorList>
    </citation>
    <scope>NUCLEOTIDE SEQUENCE [LARGE SCALE GENOMIC DNA]</scope>
    <source>
        <strain evidence="2 3">NEG-M</strain>
    </source>
</reference>
<dbReference type="AlphaFoldDB" id="D2W148"/>
<evidence type="ECO:0000256" key="1">
    <source>
        <dbReference type="SAM" id="MobiDB-lite"/>
    </source>
</evidence>
<proteinExistence type="predicted"/>
<protein>
    <submittedName>
        <fullName evidence="2">Predicted protein</fullName>
    </submittedName>
</protein>
<dbReference type="GeneID" id="8856799"/>